<dbReference type="GO" id="GO:0032267">
    <property type="term" value="F:tRNA(Ile)-lysidine synthase activity"/>
    <property type="evidence" value="ECO:0007669"/>
    <property type="project" value="UniProtKB-EC"/>
</dbReference>
<dbReference type="NCBIfam" id="TIGR02432">
    <property type="entry name" value="lysidine_TilS_N"/>
    <property type="match status" value="1"/>
</dbReference>
<dbReference type="EMBL" id="JALXMO010000013">
    <property type="protein sequence ID" value="MCT1606991.1"/>
    <property type="molecule type" value="Genomic_DNA"/>
</dbReference>
<keyword evidence="11" id="KW-1185">Reference proteome</keyword>
<keyword evidence="3 7" id="KW-0819">tRNA processing</keyword>
<dbReference type="SUPFAM" id="SSF52402">
    <property type="entry name" value="Adenine nucleotide alpha hydrolases-like"/>
    <property type="match status" value="1"/>
</dbReference>
<dbReference type="InterPro" id="IPR012795">
    <property type="entry name" value="tRNA_Ile_lys_synt_N"/>
</dbReference>
<feature type="domain" description="tRNA(Ile)-lysidine synthase substrate-binding" evidence="9">
    <location>
        <begin position="261"/>
        <end position="322"/>
    </location>
</feature>
<proteinExistence type="inferred from homology"/>
<evidence type="ECO:0000256" key="7">
    <source>
        <dbReference type="HAMAP-Rule" id="MF_01161"/>
    </source>
</evidence>
<comment type="caution">
    <text evidence="10">The sequence shown here is derived from an EMBL/GenBank/DDBJ whole genome shotgun (WGS) entry which is preliminary data.</text>
</comment>
<dbReference type="Pfam" id="PF01171">
    <property type="entry name" value="ATP_bind_3"/>
    <property type="match status" value="1"/>
</dbReference>
<keyword evidence="5 7" id="KW-0067">ATP-binding</keyword>
<dbReference type="InterPro" id="IPR015262">
    <property type="entry name" value="tRNA_Ile_lys_synt_subst-bd"/>
</dbReference>
<evidence type="ECO:0000256" key="3">
    <source>
        <dbReference type="ARBA" id="ARBA00022694"/>
    </source>
</evidence>
<dbReference type="EC" id="6.3.4.19" evidence="7"/>
<evidence type="ECO:0000259" key="8">
    <source>
        <dbReference type="Pfam" id="PF01171"/>
    </source>
</evidence>
<comment type="similarity">
    <text evidence="7">Belongs to the tRNA(Ile)-lysidine synthase family.</text>
</comment>
<dbReference type="HAMAP" id="MF_01161">
    <property type="entry name" value="tRNA_Ile_lys_synt"/>
    <property type="match status" value="1"/>
</dbReference>
<dbReference type="SUPFAM" id="SSF82829">
    <property type="entry name" value="MesJ substrate recognition domain-like"/>
    <property type="match status" value="1"/>
</dbReference>
<comment type="catalytic activity">
    <reaction evidence="6 7">
        <text>cytidine(34) in tRNA(Ile2) + L-lysine + ATP = lysidine(34) in tRNA(Ile2) + AMP + diphosphate + H(+)</text>
        <dbReference type="Rhea" id="RHEA:43744"/>
        <dbReference type="Rhea" id="RHEA-COMP:10625"/>
        <dbReference type="Rhea" id="RHEA-COMP:10670"/>
        <dbReference type="ChEBI" id="CHEBI:15378"/>
        <dbReference type="ChEBI" id="CHEBI:30616"/>
        <dbReference type="ChEBI" id="CHEBI:32551"/>
        <dbReference type="ChEBI" id="CHEBI:33019"/>
        <dbReference type="ChEBI" id="CHEBI:82748"/>
        <dbReference type="ChEBI" id="CHEBI:83665"/>
        <dbReference type="ChEBI" id="CHEBI:456215"/>
        <dbReference type="EC" id="6.3.4.19"/>
    </reaction>
</comment>
<evidence type="ECO:0000259" key="9">
    <source>
        <dbReference type="Pfam" id="PF09179"/>
    </source>
</evidence>
<sequence length="339" mass="36351">MAKAPAALHAARKAVGEALDPEGLTLVGCSGGADSLALAAAAAWHHQRTNGPLAGARVGAVVVDHHLHPNSVEISGRAVRQLKGLGLDPVRIFPAQVDLHSADGPEAAARTARYRAFRTAMKELGATRILLAHTRDDQAEQVLLGLARGSGTRSLAGIPRQRGPFHRPLLDLTREDTEAICAHHHLDPWQDPANSDPRYLRSRIRTQILPFLEEQLSGSIRESLARTADIAAADAAYLEQDAKEVFAQLLEDPDHTGILRLKLKPLREEPPAIRRRVLALAAVAVGAPNPSFERLTAAEKLITGSRSAGPVQLEGDVSVYRGARGTAEYGKLVLVPPPR</sequence>
<dbReference type="Gene3D" id="3.40.50.620">
    <property type="entry name" value="HUPs"/>
    <property type="match status" value="1"/>
</dbReference>
<accession>A0ABT2HQN0</accession>
<dbReference type="InterPro" id="IPR012094">
    <property type="entry name" value="tRNA_Ile_lys_synt"/>
</dbReference>
<reference evidence="10 11" key="1">
    <citation type="submission" date="2022-04" db="EMBL/GenBank/DDBJ databases">
        <title>Human microbiome associated bacterial genomes.</title>
        <authorList>
            <person name="Sandstrom S."/>
            <person name="Salamzade R."/>
            <person name="Kalan L.R."/>
        </authorList>
    </citation>
    <scope>NUCLEOTIDE SEQUENCE [LARGE SCALE GENOMIC DNA]</scope>
    <source>
        <strain evidence="11">p3-SID767</strain>
    </source>
</reference>
<dbReference type="Gene3D" id="1.20.59.20">
    <property type="match status" value="1"/>
</dbReference>
<dbReference type="PANTHER" id="PTHR43033:SF1">
    <property type="entry name" value="TRNA(ILE)-LYSIDINE SYNTHASE-RELATED"/>
    <property type="match status" value="1"/>
</dbReference>
<protein>
    <recommendedName>
        <fullName evidence="7">tRNA(Ile)-lysidine synthase</fullName>
        <ecNumber evidence="7">6.3.4.19</ecNumber>
    </recommendedName>
    <alternativeName>
        <fullName evidence="7">tRNA(Ile)-2-lysyl-cytidine synthase</fullName>
    </alternativeName>
    <alternativeName>
        <fullName evidence="7">tRNA(Ile)-lysidine synthetase</fullName>
    </alternativeName>
</protein>
<dbReference type="InterPro" id="IPR011063">
    <property type="entry name" value="TilS/TtcA_N"/>
</dbReference>
<evidence type="ECO:0000256" key="5">
    <source>
        <dbReference type="ARBA" id="ARBA00022840"/>
    </source>
</evidence>
<organism evidence="10 11">
    <name type="scientific">Nesterenkonia massiliensis</name>
    <dbReference type="NCBI Taxonomy" id="1232429"/>
    <lineage>
        <taxon>Bacteria</taxon>
        <taxon>Bacillati</taxon>
        <taxon>Actinomycetota</taxon>
        <taxon>Actinomycetes</taxon>
        <taxon>Micrococcales</taxon>
        <taxon>Micrococcaceae</taxon>
        <taxon>Nesterenkonia</taxon>
    </lineage>
</organism>
<dbReference type="RefSeq" id="WP_260073028.1">
    <property type="nucleotide sequence ID" value="NZ_JALXMO010000013.1"/>
</dbReference>
<keyword evidence="4 7" id="KW-0547">Nucleotide-binding</keyword>
<evidence type="ECO:0000313" key="11">
    <source>
        <dbReference type="Proteomes" id="UP001205046"/>
    </source>
</evidence>
<dbReference type="PANTHER" id="PTHR43033">
    <property type="entry name" value="TRNA(ILE)-LYSIDINE SYNTHASE-RELATED"/>
    <property type="match status" value="1"/>
</dbReference>
<dbReference type="InterPro" id="IPR014729">
    <property type="entry name" value="Rossmann-like_a/b/a_fold"/>
</dbReference>
<evidence type="ECO:0000256" key="6">
    <source>
        <dbReference type="ARBA" id="ARBA00048539"/>
    </source>
</evidence>
<evidence type="ECO:0000256" key="4">
    <source>
        <dbReference type="ARBA" id="ARBA00022741"/>
    </source>
</evidence>
<name>A0ABT2HQN0_9MICC</name>
<evidence type="ECO:0000313" key="10">
    <source>
        <dbReference type="EMBL" id="MCT1606991.1"/>
    </source>
</evidence>
<dbReference type="Pfam" id="PF09179">
    <property type="entry name" value="TilS"/>
    <property type="match status" value="1"/>
</dbReference>
<dbReference type="CDD" id="cd01992">
    <property type="entry name" value="TilS_N"/>
    <property type="match status" value="1"/>
</dbReference>
<comment type="subcellular location">
    <subcellularLocation>
        <location evidence="7">Cytoplasm</location>
    </subcellularLocation>
</comment>
<gene>
    <name evidence="7 10" type="primary">tilS</name>
    <name evidence="10" type="ORF">M3B43_06545</name>
</gene>
<comment type="domain">
    <text evidence="7">The N-terminal region contains the highly conserved SGGXDS motif, predicted to be a P-loop motif involved in ATP binding.</text>
</comment>
<keyword evidence="1 7" id="KW-0963">Cytoplasm</keyword>
<feature type="domain" description="tRNA(Ile)-lysidine/2-thiocytidine synthase N-terminal" evidence="8">
    <location>
        <begin position="25"/>
        <end position="206"/>
    </location>
</feature>
<evidence type="ECO:0000256" key="2">
    <source>
        <dbReference type="ARBA" id="ARBA00022598"/>
    </source>
</evidence>
<evidence type="ECO:0000256" key="1">
    <source>
        <dbReference type="ARBA" id="ARBA00022490"/>
    </source>
</evidence>
<keyword evidence="2 7" id="KW-0436">Ligase</keyword>
<comment type="function">
    <text evidence="7">Ligates lysine onto the cytidine present at position 34 of the AUA codon-specific tRNA(Ile) that contains the anticodon CAU, in an ATP-dependent manner. Cytidine is converted to lysidine, thus changing the amino acid specificity of the tRNA from methionine to isoleucine.</text>
</comment>
<feature type="binding site" evidence="7">
    <location>
        <begin position="30"/>
        <end position="35"/>
    </location>
    <ligand>
        <name>ATP</name>
        <dbReference type="ChEBI" id="CHEBI:30616"/>
    </ligand>
</feature>
<dbReference type="Proteomes" id="UP001205046">
    <property type="component" value="Unassembled WGS sequence"/>
</dbReference>